<sequence>MAGKRIARKALDLALGTLKKIKPAVKSIWGGTKEKITQPVEKLEKTIDNAVTSLSEKLKTERDKQLHDEYEYLKKELDDVKKKLGKRPPSAQSDKTVKKDKKK</sequence>
<name>A0A2W1BPV9_HELAM</name>
<gene>
    <name evidence="2" type="primary">HaOG205954</name>
    <name evidence="2" type="ORF">B5X24_HaOG205954</name>
</gene>
<protein>
    <submittedName>
        <fullName evidence="2">Uncharacterized protein</fullName>
    </submittedName>
</protein>
<dbReference type="EMBL" id="KZ149991">
    <property type="protein sequence ID" value="PZC75595.1"/>
    <property type="molecule type" value="Genomic_DNA"/>
</dbReference>
<accession>A0A2W1BPV9</accession>
<dbReference type="OrthoDB" id="7453548at2759"/>
<evidence type="ECO:0000256" key="1">
    <source>
        <dbReference type="SAM" id="MobiDB-lite"/>
    </source>
</evidence>
<organism evidence="2 3">
    <name type="scientific">Helicoverpa armigera</name>
    <name type="common">Cotton bollworm</name>
    <name type="synonym">Heliothis armigera</name>
    <dbReference type="NCBI Taxonomy" id="29058"/>
    <lineage>
        <taxon>Eukaryota</taxon>
        <taxon>Metazoa</taxon>
        <taxon>Ecdysozoa</taxon>
        <taxon>Arthropoda</taxon>
        <taxon>Hexapoda</taxon>
        <taxon>Insecta</taxon>
        <taxon>Pterygota</taxon>
        <taxon>Neoptera</taxon>
        <taxon>Endopterygota</taxon>
        <taxon>Lepidoptera</taxon>
        <taxon>Glossata</taxon>
        <taxon>Ditrysia</taxon>
        <taxon>Noctuoidea</taxon>
        <taxon>Noctuidae</taxon>
        <taxon>Heliothinae</taxon>
        <taxon>Helicoverpa</taxon>
    </lineage>
</organism>
<proteinExistence type="predicted"/>
<evidence type="ECO:0000313" key="2">
    <source>
        <dbReference type="EMBL" id="PZC75595.1"/>
    </source>
</evidence>
<feature type="region of interest" description="Disordered" evidence="1">
    <location>
        <begin position="81"/>
        <end position="103"/>
    </location>
</feature>
<evidence type="ECO:0000313" key="3">
    <source>
        <dbReference type="Proteomes" id="UP000249218"/>
    </source>
</evidence>
<keyword evidence="3" id="KW-1185">Reference proteome</keyword>
<dbReference type="Proteomes" id="UP000249218">
    <property type="component" value="Unassembled WGS sequence"/>
</dbReference>
<dbReference type="AlphaFoldDB" id="A0A2W1BPV9"/>
<reference evidence="2 3" key="1">
    <citation type="journal article" date="2017" name="BMC Biol.">
        <title>Genomic innovations, transcriptional plasticity and gene loss underlying the evolution and divergence of two highly polyphagous and invasive Helicoverpa pest species.</title>
        <authorList>
            <person name="Pearce S.L."/>
            <person name="Clarke D.F."/>
            <person name="East P.D."/>
            <person name="Elfekih S."/>
            <person name="Gordon K.H."/>
            <person name="Jermiin L.S."/>
            <person name="McGaughran A."/>
            <person name="Oakeshott J.G."/>
            <person name="Papanikolaou A."/>
            <person name="Perera O.P."/>
            <person name="Rane R.V."/>
            <person name="Richards S."/>
            <person name="Tay W.T."/>
            <person name="Walsh T.K."/>
            <person name="Anderson A."/>
            <person name="Anderson C.J."/>
            <person name="Asgari S."/>
            <person name="Board P.G."/>
            <person name="Bretschneider A."/>
            <person name="Campbell P.M."/>
            <person name="Chertemps T."/>
            <person name="Christeller J.T."/>
            <person name="Coppin C.W."/>
            <person name="Downes S.J."/>
            <person name="Duan G."/>
            <person name="Farnsworth C.A."/>
            <person name="Good R.T."/>
            <person name="Han L.B."/>
            <person name="Han Y.C."/>
            <person name="Hatje K."/>
            <person name="Horne I."/>
            <person name="Huang Y.P."/>
            <person name="Hughes D.S."/>
            <person name="Jacquin-Joly E."/>
            <person name="James W."/>
            <person name="Jhangiani S."/>
            <person name="Kollmar M."/>
            <person name="Kuwar S.S."/>
            <person name="Li S."/>
            <person name="Liu N.Y."/>
            <person name="Maibeche M.T."/>
            <person name="Miller J.R."/>
            <person name="Montagne N."/>
            <person name="Perry T."/>
            <person name="Qu J."/>
            <person name="Song S.V."/>
            <person name="Sutton G.G."/>
            <person name="Vogel H."/>
            <person name="Walenz B.P."/>
            <person name="Xu W."/>
            <person name="Zhang H.J."/>
            <person name="Zou Z."/>
            <person name="Batterham P."/>
            <person name="Edwards O.R."/>
            <person name="Feyereisen R."/>
            <person name="Gibbs R.A."/>
            <person name="Heckel D.G."/>
            <person name="McGrath A."/>
            <person name="Robin C."/>
            <person name="Scherer S.E."/>
            <person name="Worley K.C."/>
            <person name="Wu Y.D."/>
        </authorList>
    </citation>
    <scope>NUCLEOTIDE SEQUENCE [LARGE SCALE GENOMIC DNA]</scope>
    <source>
        <strain evidence="2">Harm_GR_Male_#8</strain>
        <tissue evidence="2">Whole organism</tissue>
    </source>
</reference>